<gene>
    <name evidence="1" type="ORF">CH063_07119</name>
</gene>
<dbReference type="EMBL" id="CACQ02001481">
    <property type="protein sequence ID" value="CCF35305.1"/>
    <property type="molecule type" value="Genomic_DNA"/>
</dbReference>
<name>H1V503_COLHI</name>
<reference evidence="2" key="1">
    <citation type="journal article" date="2012" name="Nat. Genet.">
        <title>Lifestyle transitions in plant pathogenic Colletotrichum fungi deciphered by genome and transcriptome analyses.</title>
        <authorList>
            <person name="O'Connell R.J."/>
            <person name="Thon M.R."/>
            <person name="Hacquard S."/>
            <person name="Amyotte S.G."/>
            <person name="Kleemann J."/>
            <person name="Torres M.F."/>
            <person name="Damm U."/>
            <person name="Buiate E.A."/>
            <person name="Epstein L."/>
            <person name="Alkan N."/>
            <person name="Altmueller J."/>
            <person name="Alvarado-Balderrama L."/>
            <person name="Bauser C.A."/>
            <person name="Becker C."/>
            <person name="Birren B.W."/>
            <person name="Chen Z."/>
            <person name="Choi J."/>
            <person name="Crouch J.A."/>
            <person name="Duvick J.P."/>
            <person name="Farman M.A."/>
            <person name="Gan P."/>
            <person name="Heiman D."/>
            <person name="Henrissat B."/>
            <person name="Howard R.J."/>
            <person name="Kabbage M."/>
            <person name="Koch C."/>
            <person name="Kracher B."/>
            <person name="Kubo Y."/>
            <person name="Law A.D."/>
            <person name="Lebrun M.-H."/>
            <person name="Lee Y.-H."/>
            <person name="Miyara I."/>
            <person name="Moore N."/>
            <person name="Neumann U."/>
            <person name="Nordstroem K."/>
            <person name="Panaccione D.G."/>
            <person name="Panstruga R."/>
            <person name="Place M."/>
            <person name="Proctor R.H."/>
            <person name="Prusky D."/>
            <person name="Rech G."/>
            <person name="Reinhardt R."/>
            <person name="Rollins J.A."/>
            <person name="Rounsley S."/>
            <person name="Schardl C.L."/>
            <person name="Schwartz D.C."/>
            <person name="Shenoy N."/>
            <person name="Shirasu K."/>
            <person name="Sikhakolli U.R."/>
            <person name="Stueber K."/>
            <person name="Sukno S.A."/>
            <person name="Sweigard J.A."/>
            <person name="Takano Y."/>
            <person name="Takahara H."/>
            <person name="Trail F."/>
            <person name="van der Does H.C."/>
            <person name="Voll L.M."/>
            <person name="Will I."/>
            <person name="Young S."/>
            <person name="Zeng Q."/>
            <person name="Zhang J."/>
            <person name="Zhou S."/>
            <person name="Dickman M.B."/>
            <person name="Schulze-Lefert P."/>
            <person name="Ver Loren van Themaat E."/>
            <person name="Ma L.-J."/>
            <person name="Vaillancourt L.J."/>
        </authorList>
    </citation>
    <scope>NUCLEOTIDE SEQUENCE [LARGE SCALE GENOMIC DNA]</scope>
    <source>
        <strain evidence="2">IMI 349063</strain>
    </source>
</reference>
<dbReference type="HOGENOM" id="CLU_1975730_0_0_1"/>
<feature type="non-terminal residue" evidence="1">
    <location>
        <position position="127"/>
    </location>
</feature>
<sequence length="127" mass="14303">YSRVDAVSNNTAFPNQRNSHGWLPCRVAERQTETRFHPCSLKTPQNQSVCGSVCSVGSFSDLRVAGARLALQACQHVWRVNQFIHSDTTHFVAKTYPSYGRIPSSRKKRTNVNIPLLSCSRTRNPSR</sequence>
<accession>H1V503</accession>
<dbReference type="AlphaFoldDB" id="H1V503"/>
<proteinExistence type="predicted"/>
<evidence type="ECO:0000313" key="1">
    <source>
        <dbReference type="EMBL" id="CCF35305.1"/>
    </source>
</evidence>
<evidence type="ECO:0000313" key="2">
    <source>
        <dbReference type="Proteomes" id="UP000007174"/>
    </source>
</evidence>
<organism evidence="1 2">
    <name type="scientific">Colletotrichum higginsianum (strain IMI 349063)</name>
    <name type="common">Crucifer anthracnose fungus</name>
    <dbReference type="NCBI Taxonomy" id="759273"/>
    <lineage>
        <taxon>Eukaryota</taxon>
        <taxon>Fungi</taxon>
        <taxon>Dikarya</taxon>
        <taxon>Ascomycota</taxon>
        <taxon>Pezizomycotina</taxon>
        <taxon>Sordariomycetes</taxon>
        <taxon>Hypocreomycetidae</taxon>
        <taxon>Glomerellales</taxon>
        <taxon>Glomerellaceae</taxon>
        <taxon>Colletotrichum</taxon>
        <taxon>Colletotrichum destructivum species complex</taxon>
    </lineage>
</organism>
<protein>
    <submittedName>
        <fullName evidence="1">Uncharacterized protein</fullName>
    </submittedName>
</protein>
<dbReference type="Proteomes" id="UP000007174">
    <property type="component" value="Unassembled WGS sequence"/>
</dbReference>